<feature type="domain" description="Thoeris protein ThsB TIR-like" evidence="1">
    <location>
        <begin position="30"/>
        <end position="124"/>
    </location>
</feature>
<dbReference type="EMBL" id="JMCC02000067">
    <property type="protein sequence ID" value="KIG14690.1"/>
    <property type="molecule type" value="Genomic_DNA"/>
</dbReference>
<dbReference type="Gene3D" id="3.40.50.9200">
    <property type="entry name" value="Hypothetical protein MTH538"/>
    <property type="match status" value="1"/>
</dbReference>
<sequence>MSHFPLLFGLSGEAVSLYQRENNNMPKSIFISYVYEDKAHRKSVERWFDENLAGDDRVSIAESEDYRQLGESAIKNYLKPKLRGCAAVLCLVGDDTHNSHWVQYELDVATSLNKQIVLARVPNTRGAAPTRHRSLNIHVLDPSTLRKLFR</sequence>
<name>A0A0C2CYH0_9BACT</name>
<dbReference type="Pfam" id="PF08937">
    <property type="entry name" value="ThsB_TIR"/>
    <property type="match status" value="1"/>
</dbReference>
<comment type="caution">
    <text evidence="2">The sequence shown here is derived from an EMBL/GenBank/DDBJ whole genome shotgun (WGS) entry which is preliminary data.</text>
</comment>
<dbReference type="InterPro" id="IPR036490">
    <property type="entry name" value="ThsB_TIR-like_sf"/>
</dbReference>
<dbReference type="SUPFAM" id="SSF52200">
    <property type="entry name" value="Toll/Interleukin receptor TIR domain"/>
    <property type="match status" value="1"/>
</dbReference>
<reference evidence="2 3" key="1">
    <citation type="submission" date="2014-12" db="EMBL/GenBank/DDBJ databases">
        <title>Genome assembly of Enhygromyxa salina DSM 15201.</title>
        <authorList>
            <person name="Sharma G."/>
            <person name="Subramanian S."/>
        </authorList>
    </citation>
    <scope>NUCLEOTIDE SEQUENCE [LARGE SCALE GENOMIC DNA]</scope>
    <source>
        <strain evidence="2 3">DSM 15201</strain>
    </source>
</reference>
<organism evidence="2 3">
    <name type="scientific">Enhygromyxa salina</name>
    <dbReference type="NCBI Taxonomy" id="215803"/>
    <lineage>
        <taxon>Bacteria</taxon>
        <taxon>Pseudomonadati</taxon>
        <taxon>Myxococcota</taxon>
        <taxon>Polyangia</taxon>
        <taxon>Nannocystales</taxon>
        <taxon>Nannocystaceae</taxon>
        <taxon>Enhygromyxa</taxon>
    </lineage>
</organism>
<gene>
    <name evidence="2" type="ORF">DB30_06416</name>
</gene>
<dbReference type="InterPro" id="IPR035897">
    <property type="entry name" value="Toll_tir_struct_dom_sf"/>
</dbReference>
<proteinExistence type="predicted"/>
<dbReference type="Proteomes" id="UP000031599">
    <property type="component" value="Unassembled WGS sequence"/>
</dbReference>
<evidence type="ECO:0000313" key="3">
    <source>
        <dbReference type="Proteomes" id="UP000031599"/>
    </source>
</evidence>
<dbReference type="AlphaFoldDB" id="A0A0C2CYH0"/>
<protein>
    <recommendedName>
        <fullName evidence="1">Thoeris protein ThsB TIR-like domain-containing protein</fullName>
    </recommendedName>
</protein>
<dbReference type="InterPro" id="IPR015032">
    <property type="entry name" value="ThsB__TIR-like_domain"/>
</dbReference>
<accession>A0A0C2CYH0</accession>
<evidence type="ECO:0000313" key="2">
    <source>
        <dbReference type="EMBL" id="KIG14690.1"/>
    </source>
</evidence>
<evidence type="ECO:0000259" key="1">
    <source>
        <dbReference type="Pfam" id="PF08937"/>
    </source>
</evidence>